<feature type="transmembrane region" description="Helical" evidence="6">
    <location>
        <begin position="21"/>
        <end position="40"/>
    </location>
</feature>
<feature type="transmembrane region" description="Helical" evidence="6">
    <location>
        <begin position="188"/>
        <end position="207"/>
    </location>
</feature>
<dbReference type="Pfam" id="PF01943">
    <property type="entry name" value="Polysacc_synt"/>
    <property type="match status" value="1"/>
</dbReference>
<dbReference type="AlphaFoldDB" id="A0A3A9AY75"/>
<gene>
    <name evidence="7" type="ORF">D7V94_10520</name>
</gene>
<dbReference type="RefSeq" id="WP_120469498.1">
    <property type="nucleotide sequence ID" value="NZ_RAYQ01000010.1"/>
</dbReference>
<feature type="transmembrane region" description="Helical" evidence="6">
    <location>
        <begin position="309"/>
        <end position="334"/>
    </location>
</feature>
<evidence type="ECO:0000256" key="5">
    <source>
        <dbReference type="ARBA" id="ARBA00023136"/>
    </source>
</evidence>
<evidence type="ECO:0000256" key="3">
    <source>
        <dbReference type="ARBA" id="ARBA00022692"/>
    </source>
</evidence>
<feature type="transmembrane region" description="Helical" evidence="6">
    <location>
        <begin position="346"/>
        <end position="365"/>
    </location>
</feature>
<keyword evidence="2" id="KW-1003">Cell membrane</keyword>
<protein>
    <recommendedName>
        <fullName evidence="9">Polysaccharide biosynthesis protein</fullName>
    </recommendedName>
</protein>
<evidence type="ECO:0000256" key="6">
    <source>
        <dbReference type="SAM" id="Phobius"/>
    </source>
</evidence>
<evidence type="ECO:0000256" key="4">
    <source>
        <dbReference type="ARBA" id="ARBA00022989"/>
    </source>
</evidence>
<reference evidence="7 8" key="1">
    <citation type="submission" date="2018-09" db="EMBL/GenBank/DDBJ databases">
        <title>Murine metabolic-syndrome-specific gut microbial biobank.</title>
        <authorList>
            <person name="Liu C."/>
        </authorList>
    </citation>
    <scope>NUCLEOTIDE SEQUENCE [LARGE SCALE GENOMIC DNA]</scope>
    <source>
        <strain evidence="7 8">0.1xD8-82</strain>
    </source>
</reference>
<keyword evidence="8" id="KW-1185">Reference proteome</keyword>
<sequence>MKNTRTHNAFLVMLSVGIRQFLNLILQFVSRIIFIRILGAEYLGLNGLFSNVLSLLSLSELGIGSAISFYLYQPLADNDTERIKSLMQFYKNCYRAVGFTMIGIGVCIMPFLHLLVNLEQNVPENLYLVYMLYLLNTACSYFMYAYKQILPAANQEQYKVEKINIIFLCCNCITDIIVLVIFKSYILYLLIKLILVFVSNIVISIMVNRNYPYIKEESVKRMSREEIGSFFRSIKDAAVFRLGSTLYNSTDNILISVMLGTTIVGYYSNYFMIISMFTSLIGLFVRAFTAGIGNLMVEESKDFQYRSFLQIDFMVFTFVSICTVCLFQLFNSFIMLWTGSILQDYILSQTVVAFLCISFYFDGTMQIMNIFREAGGFFRIGRSRQVAGGLCNIILSVFLGKIWGLEGIFASTAVSKGFISVFPFVITISRYVFGKGNYDLLKIYLKHALATVMTIVVVWYTCKKIHMTTVWNFFLEILLTLIISIAAILIFFHSSSEMKALFERMKKIRNQKPQT</sequence>
<dbReference type="OrthoDB" id="8609648at2"/>
<feature type="transmembrane region" description="Helical" evidence="6">
    <location>
        <begin position="52"/>
        <end position="72"/>
    </location>
</feature>
<evidence type="ECO:0000256" key="2">
    <source>
        <dbReference type="ARBA" id="ARBA00022475"/>
    </source>
</evidence>
<feature type="transmembrane region" description="Helical" evidence="6">
    <location>
        <begin position="386"/>
        <end position="403"/>
    </location>
</feature>
<feature type="transmembrane region" description="Helical" evidence="6">
    <location>
        <begin position="409"/>
        <end position="432"/>
    </location>
</feature>
<feature type="transmembrane region" description="Helical" evidence="6">
    <location>
        <begin position="93"/>
        <end position="115"/>
    </location>
</feature>
<name>A0A3A9AY75_9FIRM</name>
<dbReference type="InterPro" id="IPR002797">
    <property type="entry name" value="Polysacc_synth"/>
</dbReference>
<dbReference type="EMBL" id="RAYQ01000010">
    <property type="protein sequence ID" value="RKI91325.1"/>
    <property type="molecule type" value="Genomic_DNA"/>
</dbReference>
<evidence type="ECO:0000256" key="1">
    <source>
        <dbReference type="ARBA" id="ARBA00004651"/>
    </source>
</evidence>
<dbReference type="PANTHER" id="PTHR30250:SF26">
    <property type="entry name" value="PSMA PROTEIN"/>
    <property type="match status" value="1"/>
</dbReference>
<proteinExistence type="predicted"/>
<evidence type="ECO:0000313" key="8">
    <source>
        <dbReference type="Proteomes" id="UP000280696"/>
    </source>
</evidence>
<comment type="subcellular location">
    <subcellularLocation>
        <location evidence="1">Cell membrane</location>
        <topology evidence="1">Multi-pass membrane protein</topology>
    </subcellularLocation>
</comment>
<dbReference type="Proteomes" id="UP000280696">
    <property type="component" value="Unassembled WGS sequence"/>
</dbReference>
<evidence type="ECO:0008006" key="9">
    <source>
        <dbReference type="Google" id="ProtNLM"/>
    </source>
</evidence>
<keyword evidence="5 6" id="KW-0472">Membrane</keyword>
<evidence type="ECO:0000313" key="7">
    <source>
        <dbReference type="EMBL" id="RKI91325.1"/>
    </source>
</evidence>
<dbReference type="GO" id="GO:0005886">
    <property type="term" value="C:plasma membrane"/>
    <property type="evidence" value="ECO:0007669"/>
    <property type="project" value="UniProtKB-SubCell"/>
</dbReference>
<feature type="transmembrane region" description="Helical" evidence="6">
    <location>
        <begin position="273"/>
        <end position="297"/>
    </location>
</feature>
<accession>A0A3A9AY75</accession>
<comment type="caution">
    <text evidence="7">The sequence shown here is derived from an EMBL/GenBank/DDBJ whole genome shotgun (WGS) entry which is preliminary data.</text>
</comment>
<dbReference type="InterPro" id="IPR050833">
    <property type="entry name" value="Poly_Biosynth_Transport"/>
</dbReference>
<keyword evidence="3 6" id="KW-0812">Transmembrane</keyword>
<feature type="transmembrane region" description="Helical" evidence="6">
    <location>
        <begin position="444"/>
        <end position="461"/>
    </location>
</feature>
<keyword evidence="4 6" id="KW-1133">Transmembrane helix</keyword>
<feature type="transmembrane region" description="Helical" evidence="6">
    <location>
        <begin position="127"/>
        <end position="144"/>
    </location>
</feature>
<feature type="transmembrane region" description="Helical" evidence="6">
    <location>
        <begin position="473"/>
        <end position="492"/>
    </location>
</feature>
<organism evidence="7 8">
    <name type="scientific">Parablautia intestinalis</name>
    <dbReference type="NCBI Taxonomy" id="2320100"/>
    <lineage>
        <taxon>Bacteria</taxon>
        <taxon>Bacillati</taxon>
        <taxon>Bacillota</taxon>
        <taxon>Clostridia</taxon>
        <taxon>Lachnospirales</taxon>
        <taxon>Lachnospiraceae</taxon>
        <taxon>Parablautia</taxon>
    </lineage>
</organism>
<feature type="transmembrane region" description="Helical" evidence="6">
    <location>
        <begin position="165"/>
        <end position="182"/>
    </location>
</feature>
<dbReference type="PANTHER" id="PTHR30250">
    <property type="entry name" value="PST FAMILY PREDICTED COLANIC ACID TRANSPORTER"/>
    <property type="match status" value="1"/>
</dbReference>